<evidence type="ECO:0000256" key="3">
    <source>
        <dbReference type="ARBA" id="ARBA00022536"/>
    </source>
</evidence>
<dbReference type="Pfam" id="PF07546">
    <property type="entry name" value="EMI"/>
    <property type="match status" value="1"/>
</dbReference>
<dbReference type="CDD" id="cd00054">
    <property type="entry name" value="EGF_CA"/>
    <property type="match status" value="1"/>
</dbReference>
<feature type="signal peptide" evidence="14">
    <location>
        <begin position="1"/>
        <end position="19"/>
    </location>
</feature>
<protein>
    <recommendedName>
        <fullName evidence="10">Multimerin-1</fullName>
    </recommendedName>
</protein>
<gene>
    <name evidence="18" type="ORF">TREES_T100011623</name>
</gene>
<dbReference type="SMART" id="SM00181">
    <property type="entry name" value="EGF"/>
    <property type="match status" value="1"/>
</dbReference>
<dbReference type="GO" id="GO:0005576">
    <property type="term" value="C:extracellular region"/>
    <property type="evidence" value="ECO:0007669"/>
    <property type="project" value="UniProtKB-SubCell"/>
</dbReference>
<feature type="coiled-coil region" evidence="12">
    <location>
        <begin position="629"/>
        <end position="656"/>
    </location>
</feature>
<evidence type="ECO:0000256" key="14">
    <source>
        <dbReference type="SAM" id="SignalP"/>
    </source>
</evidence>
<dbReference type="Pfam" id="PF00386">
    <property type="entry name" value="C1q"/>
    <property type="match status" value="1"/>
</dbReference>
<evidence type="ECO:0000259" key="16">
    <source>
        <dbReference type="PROSITE" id="PS50871"/>
    </source>
</evidence>
<reference evidence="19" key="2">
    <citation type="journal article" date="2013" name="Nat. Commun.">
        <title>Genome of the Chinese tree shrew.</title>
        <authorList>
            <person name="Fan Y."/>
            <person name="Huang Z.Y."/>
            <person name="Cao C.C."/>
            <person name="Chen C.S."/>
            <person name="Chen Y.X."/>
            <person name="Fan D.D."/>
            <person name="He J."/>
            <person name="Hou H.L."/>
            <person name="Hu L."/>
            <person name="Hu X.T."/>
            <person name="Jiang X.T."/>
            <person name="Lai R."/>
            <person name="Lang Y.S."/>
            <person name="Liang B."/>
            <person name="Liao S.G."/>
            <person name="Mu D."/>
            <person name="Ma Y.Y."/>
            <person name="Niu Y.Y."/>
            <person name="Sun X.Q."/>
            <person name="Xia J.Q."/>
            <person name="Xiao J."/>
            <person name="Xiong Z.Q."/>
            <person name="Xu L."/>
            <person name="Yang L."/>
            <person name="Zhang Y."/>
            <person name="Zhao W."/>
            <person name="Zhao X.D."/>
            <person name="Zheng Y.T."/>
            <person name="Zhou J.M."/>
            <person name="Zhu Y.B."/>
            <person name="Zhang G.J."/>
            <person name="Wang J."/>
            <person name="Yao Y.G."/>
        </authorList>
    </citation>
    <scope>NUCLEOTIDE SEQUENCE [LARGE SCALE GENOMIC DNA]</scope>
</reference>
<sequence>MKGAKLFVLLCSLWTGGVGLNNTEHSWTTPEDGNSQKTMSSASVPPLKIQSLQTLPALQITSAEIATTPEARTPGERYGKSTGLPLETNAPDETGGNPNLTPTEKTEEDRKKLAFSTPPTIKLNPGPKSVVLSNSTMKFLQSFAKKPNQQAASLNSPGSIGNRSPRQTYLSRGDSIPSQRTSYQKPSFETTRGKNWCAYVHTRLSPTVIADNQVTYVPAGRGACGWTGGSCPQRSQRISNPVYRMQHKIVTSLDWRCCPGFSGPQCQLKAVMQKITNQMDHQAVKLTLLQKNIDNISLALDDVRNTYSSLERKISEDKGREFQSFLKGLKSKSVNDLIKDIVRVQFKIFQSDMEETVAQLFKTVSSLSKDLENTRQIIRQVNESVVSIAVQQKSVLMQENRPSLMDIVDLKNSIVNVREEMIFTCEKPVKELEAKQAHLESALETERSRNTFYYESFNETLSRMKEVHEQLWSTEHGSDWKNVSVAALVTNNVTKSMSTLHENIKKQGLMMLQMSSDLHIQNSKINNLTLTLEKEKESVRGECEDMLSKCRNDFKFQLKDTEENIHVLNQTLAEVLFPMDDKMDKMNEQLNDLTYDMEILQPLLEQGAALKQTMTQDQTKEAVVTRKKVENLTSAVNSLNVLIKELTKRYNLLRSEAQKRDDTLERRINDHALEMEDGLNKTMTIINNAIDFIQDNYVLKETFNAIKYNLEVHHKCSSNMQTVLAFIPQFQRLNDSIQMLINDNQKYNLVLQVAKALADIPEDQKLSLSNFQKIYQMFNETTSQVTKYQKDMSDLEEKVFSATRSSEHFETRLQGIEAKMTQILIPYYISLKKGSAATSERDQALQLQVLNSRFKALEAKSIHLSINFSLLNKTVNEVLTLCHNASTSISELNATFPRWVKDSLPESQLLPKGLTEYVGSIIEIKTQAALSNLTWYIDRSLSDSLANVVKSQKQVKSLLKKPNTLKRPTVNLTTILIGRTQRNTDNVIYPVTESPGCSRSPCQNGGTCISGGTGFICACRHPFTGDNCTVKLVEENALAPDFSKGSYRYAPMVAFFASHTYGMTTPGPILFNNLDVNYGASYTPRTGKFRVPYLGVYVFKYTIESFSAHVSGFLVVDGRDKLTFESENMNSEIHCDRVLTGDALLELNYGQEVWLRLVKGTIPAKFPPVTTFSGYLLYRT</sequence>
<evidence type="ECO:0000256" key="9">
    <source>
        <dbReference type="ARBA" id="ARBA00062376"/>
    </source>
</evidence>
<evidence type="ECO:0000256" key="5">
    <source>
        <dbReference type="ARBA" id="ARBA00023054"/>
    </source>
</evidence>
<dbReference type="GO" id="GO:0061045">
    <property type="term" value="P:negative regulation of wound healing"/>
    <property type="evidence" value="ECO:0007669"/>
    <property type="project" value="UniProtKB-ARBA"/>
</dbReference>
<keyword evidence="4 14" id="KW-0732">Signal</keyword>
<comment type="subunit">
    <text evidence="9">Multimeric. Composed of varying sized, disulfide-linked multimers, the smallest of which is a homotrimer. Proteolysis of the promultimerin in the N-terminal region, leads to the mature p155 form that is stored in platelets. Interacts with factor V/Va.</text>
</comment>
<evidence type="ECO:0000256" key="4">
    <source>
        <dbReference type="ARBA" id="ARBA00022729"/>
    </source>
</evidence>
<dbReference type="InterPro" id="IPR000742">
    <property type="entry name" value="EGF"/>
</dbReference>
<dbReference type="PROSITE" id="PS50871">
    <property type="entry name" value="C1Q"/>
    <property type="match status" value="1"/>
</dbReference>
<evidence type="ECO:0000256" key="11">
    <source>
        <dbReference type="PROSITE-ProRule" id="PRU00076"/>
    </source>
</evidence>
<dbReference type="InterPro" id="IPR050392">
    <property type="entry name" value="Collagen/C1q_domain"/>
</dbReference>
<dbReference type="STRING" id="246437.L9L6C0"/>
<proteinExistence type="predicted"/>
<dbReference type="GO" id="GO:0090051">
    <property type="term" value="P:negative regulation of cell migration involved in sprouting angiogenesis"/>
    <property type="evidence" value="ECO:0007669"/>
    <property type="project" value="TreeGrafter"/>
</dbReference>
<evidence type="ECO:0000256" key="7">
    <source>
        <dbReference type="ARBA" id="ARBA00023180"/>
    </source>
</evidence>
<dbReference type="AlphaFoldDB" id="L9L6C0"/>
<evidence type="ECO:0000313" key="18">
    <source>
        <dbReference type="EMBL" id="ELW70184.1"/>
    </source>
</evidence>
<dbReference type="InterPro" id="IPR008983">
    <property type="entry name" value="Tumour_necrosis_fac-like_dom"/>
</dbReference>
<feature type="compositionally biased region" description="Polar residues" evidence="13">
    <location>
        <begin position="147"/>
        <end position="187"/>
    </location>
</feature>
<evidence type="ECO:0000256" key="6">
    <source>
        <dbReference type="ARBA" id="ARBA00023157"/>
    </source>
</evidence>
<dbReference type="FunFam" id="2.10.25.10:FF:000548">
    <property type="entry name" value="Multimerin 1"/>
    <property type="match status" value="1"/>
</dbReference>
<dbReference type="SUPFAM" id="SSF57196">
    <property type="entry name" value="EGF/Laminin"/>
    <property type="match status" value="1"/>
</dbReference>
<organism evidence="18 19">
    <name type="scientific">Tupaia chinensis</name>
    <name type="common">Chinese tree shrew</name>
    <name type="synonym">Tupaia belangeri chinensis</name>
    <dbReference type="NCBI Taxonomy" id="246437"/>
    <lineage>
        <taxon>Eukaryota</taxon>
        <taxon>Metazoa</taxon>
        <taxon>Chordata</taxon>
        <taxon>Craniata</taxon>
        <taxon>Vertebrata</taxon>
        <taxon>Euteleostomi</taxon>
        <taxon>Mammalia</taxon>
        <taxon>Eutheria</taxon>
        <taxon>Euarchontoglires</taxon>
        <taxon>Scandentia</taxon>
        <taxon>Tupaiidae</taxon>
        <taxon>Tupaia</taxon>
    </lineage>
</organism>
<feature type="chain" id="PRO_5004000492" description="Multimerin-1" evidence="14">
    <location>
        <begin position="20"/>
        <end position="1180"/>
    </location>
</feature>
<dbReference type="Pfam" id="PF00008">
    <property type="entry name" value="EGF"/>
    <property type="match status" value="1"/>
</dbReference>
<dbReference type="Proteomes" id="UP000011518">
    <property type="component" value="Unassembled WGS sequence"/>
</dbReference>
<evidence type="ECO:0000256" key="10">
    <source>
        <dbReference type="ARBA" id="ARBA00071923"/>
    </source>
</evidence>
<keyword evidence="6 11" id="KW-1015">Disulfide bond</keyword>
<feature type="domain" description="EGF-like" evidence="15">
    <location>
        <begin position="993"/>
        <end position="1029"/>
    </location>
</feature>
<evidence type="ECO:0000259" key="15">
    <source>
        <dbReference type="PROSITE" id="PS50026"/>
    </source>
</evidence>
<dbReference type="Gene3D" id="2.10.25.10">
    <property type="entry name" value="Laminin"/>
    <property type="match status" value="1"/>
</dbReference>
<keyword evidence="7" id="KW-0325">Glycoprotein</keyword>
<evidence type="ECO:0000259" key="17">
    <source>
        <dbReference type="PROSITE" id="PS51041"/>
    </source>
</evidence>
<keyword evidence="3 11" id="KW-0245">EGF-like domain</keyword>
<accession>L9L6C0</accession>
<comment type="subcellular location">
    <subcellularLocation>
        <location evidence="1">Secreted</location>
    </subcellularLocation>
</comment>
<dbReference type="PANTHER" id="PTHR15427">
    <property type="entry name" value="EMILIN ELASTIN MICROFIBRIL INTERFACE-LOCATED PROTEIN ELASTIN MICROFIBRIL INTERFACER"/>
    <property type="match status" value="1"/>
</dbReference>
<dbReference type="GO" id="GO:1901731">
    <property type="term" value="P:positive regulation of platelet aggregation"/>
    <property type="evidence" value="ECO:0007669"/>
    <property type="project" value="UniProtKB-ARBA"/>
</dbReference>
<keyword evidence="5 12" id="KW-0175">Coiled coil</keyword>
<dbReference type="InParanoid" id="L9L6C0"/>
<dbReference type="PRINTS" id="PR00007">
    <property type="entry name" value="COMPLEMNTC1Q"/>
</dbReference>
<name>L9L6C0_TUPCH</name>
<comment type="function">
    <text evidence="8">Carrier protein for platelet (but not plasma) factor V/Va. Plays a role in the storage and stabilization of factor V in platelets. Upon release following platelet activation, may limit platelet and plasma factor Va-dependent thrombin generation. Ligand for integrin alpha-IIb/beta-3 and integrin alpha-V/beta-3 on activated platelets, and may function as an extracellular matrix or adhesive protein.</text>
</comment>
<feature type="coiled-coil region" evidence="12">
    <location>
        <begin position="293"/>
        <end position="320"/>
    </location>
</feature>
<dbReference type="PANTHER" id="PTHR15427:SF3">
    <property type="entry name" value="MULTIMERIN-1"/>
    <property type="match status" value="1"/>
</dbReference>
<dbReference type="SMART" id="SM00110">
    <property type="entry name" value="C1Q"/>
    <property type="match status" value="1"/>
</dbReference>
<reference evidence="19" key="1">
    <citation type="submission" date="2012-07" db="EMBL/GenBank/DDBJ databases">
        <title>Genome of the Chinese tree shrew, a rising model animal genetically related to primates.</title>
        <authorList>
            <person name="Zhang G."/>
            <person name="Fan Y."/>
            <person name="Yao Y."/>
            <person name="Huang Z."/>
        </authorList>
    </citation>
    <scope>NUCLEOTIDE SEQUENCE [LARGE SCALE GENOMIC DNA]</scope>
</reference>
<evidence type="ECO:0000256" key="1">
    <source>
        <dbReference type="ARBA" id="ARBA00004613"/>
    </source>
</evidence>
<dbReference type="FunCoup" id="L9L6C0">
    <property type="interactions" value="75"/>
</dbReference>
<feature type="region of interest" description="Disordered" evidence="13">
    <location>
        <begin position="65"/>
        <end position="130"/>
    </location>
</feature>
<feature type="domain" description="EMI" evidence="17">
    <location>
        <begin position="193"/>
        <end position="268"/>
    </location>
</feature>
<evidence type="ECO:0000256" key="2">
    <source>
        <dbReference type="ARBA" id="ARBA00022525"/>
    </source>
</evidence>
<keyword evidence="2" id="KW-0964">Secreted</keyword>
<dbReference type="FunFam" id="2.60.120.40:FF:000009">
    <property type="entry name" value="Multimerin-1"/>
    <property type="match status" value="1"/>
</dbReference>
<feature type="disulfide bond" evidence="11">
    <location>
        <begin position="1019"/>
        <end position="1028"/>
    </location>
</feature>
<dbReference type="SUPFAM" id="SSF49842">
    <property type="entry name" value="TNF-like"/>
    <property type="match status" value="1"/>
</dbReference>
<dbReference type="InterPro" id="IPR011489">
    <property type="entry name" value="EMI_domain"/>
</dbReference>
<dbReference type="eggNOG" id="ENOG502QTYP">
    <property type="taxonomic scope" value="Eukaryota"/>
</dbReference>
<dbReference type="PROSITE" id="PS51041">
    <property type="entry name" value="EMI"/>
    <property type="match status" value="1"/>
</dbReference>
<keyword evidence="19" id="KW-1185">Reference proteome</keyword>
<dbReference type="InterPro" id="IPR001073">
    <property type="entry name" value="C1q_dom"/>
</dbReference>
<comment type="caution">
    <text evidence="11">Lacks conserved residue(s) required for the propagation of feature annotation.</text>
</comment>
<dbReference type="EMBL" id="KB320503">
    <property type="protein sequence ID" value="ELW70184.1"/>
    <property type="molecule type" value="Genomic_DNA"/>
</dbReference>
<evidence type="ECO:0000256" key="13">
    <source>
        <dbReference type="SAM" id="MobiDB-lite"/>
    </source>
</evidence>
<evidence type="ECO:0000256" key="12">
    <source>
        <dbReference type="SAM" id="Coils"/>
    </source>
</evidence>
<feature type="region of interest" description="Disordered" evidence="13">
    <location>
        <begin position="145"/>
        <end position="187"/>
    </location>
</feature>
<dbReference type="GO" id="GO:0030948">
    <property type="term" value="P:negative regulation of vascular endothelial growth factor receptor signaling pathway"/>
    <property type="evidence" value="ECO:0007669"/>
    <property type="project" value="TreeGrafter"/>
</dbReference>
<dbReference type="Gene3D" id="2.60.120.40">
    <property type="match status" value="1"/>
</dbReference>
<dbReference type="PROSITE" id="PS00022">
    <property type="entry name" value="EGF_1"/>
    <property type="match status" value="1"/>
</dbReference>
<evidence type="ECO:0000313" key="19">
    <source>
        <dbReference type="Proteomes" id="UP000011518"/>
    </source>
</evidence>
<feature type="domain" description="C1q" evidence="16">
    <location>
        <begin position="1048"/>
        <end position="1180"/>
    </location>
</feature>
<evidence type="ECO:0000256" key="8">
    <source>
        <dbReference type="ARBA" id="ARBA00055570"/>
    </source>
</evidence>
<dbReference type="PROSITE" id="PS01186">
    <property type="entry name" value="EGF_2"/>
    <property type="match status" value="1"/>
</dbReference>
<dbReference type="PROSITE" id="PS50026">
    <property type="entry name" value="EGF_3"/>
    <property type="match status" value="1"/>
</dbReference>